<dbReference type="EMBL" id="QKNX01000005">
    <property type="protein sequence ID" value="TKR25173.1"/>
    <property type="molecule type" value="Genomic_DNA"/>
</dbReference>
<reference evidence="1 2" key="1">
    <citation type="submission" date="2019-04" db="EMBL/GenBank/DDBJ databases">
        <title>Natronomonas sp. F20-122 a newhaloarchaeon isolated from a saline saltern of Isla Bacuta, Huelva, Spain.</title>
        <authorList>
            <person name="Duran-Viseras A."/>
            <person name="Sanchez-Porro C."/>
            <person name="Ventosa A."/>
        </authorList>
    </citation>
    <scope>NUCLEOTIDE SEQUENCE [LARGE SCALE GENOMIC DNA]</scope>
    <source>
        <strain evidence="1 2">F20-122</strain>
    </source>
</reference>
<evidence type="ECO:0000313" key="1">
    <source>
        <dbReference type="EMBL" id="TKR25173.1"/>
    </source>
</evidence>
<dbReference type="AlphaFoldDB" id="A0A4V5ZNK6"/>
<name>A0A4V5ZNK6_9EURY</name>
<proteinExistence type="predicted"/>
<accession>A0A4V5ZNK6</accession>
<sequence>MSRTIRTFEATITNQQQVRDDLDQLGWAASKLWNVGRYYAQEQWDETDEIPDDGELKAELKSHERYTDLHSQSSQRVLEELAEAFNGWFGKRRNGDDRARLPGYRKNGDAHPRSTVSFKTAGFKHDTQFTRVRLSRGRNLKEHRSDFILCEYQTRPDVDLTVWDIQQVRAVYKRDEWR</sequence>
<feature type="non-terminal residue" evidence="1">
    <location>
        <position position="178"/>
    </location>
</feature>
<comment type="caution">
    <text evidence="1">The sequence shown here is derived from an EMBL/GenBank/DDBJ whole genome shotgun (WGS) entry which is preliminary data.</text>
</comment>
<evidence type="ECO:0000313" key="2">
    <source>
        <dbReference type="Proteomes" id="UP000308037"/>
    </source>
</evidence>
<gene>
    <name evidence="1" type="ORF">DM868_11625</name>
</gene>
<protein>
    <submittedName>
        <fullName evidence="1">Transposase</fullName>
    </submittedName>
</protein>
<organism evidence="1 2">
    <name type="scientific">Natronomonas salsuginis</name>
    <dbReference type="NCBI Taxonomy" id="2217661"/>
    <lineage>
        <taxon>Archaea</taxon>
        <taxon>Methanobacteriati</taxon>
        <taxon>Methanobacteriota</taxon>
        <taxon>Stenosarchaea group</taxon>
        <taxon>Halobacteria</taxon>
        <taxon>Halobacteriales</taxon>
        <taxon>Natronomonadaceae</taxon>
        <taxon>Natronomonas</taxon>
    </lineage>
</organism>
<keyword evidence="2" id="KW-1185">Reference proteome</keyword>
<dbReference type="Proteomes" id="UP000308037">
    <property type="component" value="Unassembled WGS sequence"/>
</dbReference>